<evidence type="ECO:0000313" key="3">
    <source>
        <dbReference type="Proteomes" id="UP000054630"/>
    </source>
</evidence>
<organism evidence="2 3">
    <name type="scientific">Trichinella nelsoni</name>
    <dbReference type="NCBI Taxonomy" id="6336"/>
    <lineage>
        <taxon>Eukaryota</taxon>
        <taxon>Metazoa</taxon>
        <taxon>Ecdysozoa</taxon>
        <taxon>Nematoda</taxon>
        <taxon>Enoplea</taxon>
        <taxon>Dorylaimia</taxon>
        <taxon>Trichinellida</taxon>
        <taxon>Trichinellidae</taxon>
        <taxon>Trichinella</taxon>
    </lineage>
</organism>
<keyword evidence="1" id="KW-0175">Coiled coil</keyword>
<keyword evidence="3" id="KW-1185">Reference proteome</keyword>
<evidence type="ECO:0000256" key="1">
    <source>
        <dbReference type="SAM" id="Coils"/>
    </source>
</evidence>
<dbReference type="AlphaFoldDB" id="A0A0V0S048"/>
<proteinExistence type="predicted"/>
<sequence length="532" mass="62253">LSDQMASFLFDCKKRNPSVCDFKDSKTELIKFLTSPLHVSQITAWFHRYAPDVGFSPNDLESKDRLFLILLVLVDIIFGLNLSAIENAVENGFSLFPGHHKTMAMRTLTACLADSTLRQLGYENGLKFHEIMYPKKNVTIGILSHFIKFHIYTTFRAPVIKKGLEEKELMQNEIESLKLENDELSKELCIVENGKAEFYKNYTKLINERKESVECIKKTLRSLAGIVLVAHTGCDKQHKEVVNRCDAVVNEFKNDVEKENLELELEKLETRLRELNIQYRDYESVQTAEEILSLRQAEEMQLRTHLSEIQEEINILEEKLLKVESQTDGMEACQIVLFELEQEEILCNELENKLNDIKDKVAALQDEIYNYVCASDELQLKCSRLEELENQESKRFDETKLQIAQNEQLKKRIEILQSKQEACDKIRERIKIMRLKYDNLLQERAENEAAYQLRMMEMNQTWSAYNRKFHEDMQAVSYCMKEILKLSERNSEIVEKTNEMLNMLAAHYKPIEELAQLRNKYIKQTKTNAKND</sequence>
<feature type="coiled-coil region" evidence="1">
    <location>
        <begin position="249"/>
        <end position="367"/>
    </location>
</feature>
<dbReference type="Proteomes" id="UP000054630">
    <property type="component" value="Unassembled WGS sequence"/>
</dbReference>
<feature type="coiled-coil region" evidence="1">
    <location>
        <begin position="416"/>
        <end position="443"/>
    </location>
</feature>
<feature type="coiled-coil region" evidence="1">
    <location>
        <begin position="160"/>
        <end position="187"/>
    </location>
</feature>
<name>A0A0V0S048_9BILA</name>
<dbReference type="EMBL" id="JYDL01000053">
    <property type="protein sequence ID" value="KRX20050.1"/>
    <property type="molecule type" value="Genomic_DNA"/>
</dbReference>
<dbReference type="Gene3D" id="1.10.418.60">
    <property type="entry name" value="Ncd80 complex, Nuf2 subunit"/>
    <property type="match status" value="1"/>
</dbReference>
<reference evidence="2 3" key="1">
    <citation type="submission" date="2015-01" db="EMBL/GenBank/DDBJ databases">
        <title>Evolution of Trichinella species and genotypes.</title>
        <authorList>
            <person name="Korhonen P.K."/>
            <person name="Edoardo P."/>
            <person name="Giuseppe L.R."/>
            <person name="Gasser R.B."/>
        </authorList>
    </citation>
    <scope>NUCLEOTIDE SEQUENCE [LARGE SCALE GENOMIC DNA]</scope>
    <source>
        <strain evidence="2">ISS37</strain>
    </source>
</reference>
<evidence type="ECO:0000313" key="2">
    <source>
        <dbReference type="EMBL" id="KRX20050.1"/>
    </source>
</evidence>
<dbReference type="InterPro" id="IPR038275">
    <property type="entry name" value="Nuf2_N_sf"/>
</dbReference>
<feature type="non-terminal residue" evidence="2">
    <location>
        <position position="532"/>
    </location>
</feature>
<protein>
    <submittedName>
        <fullName evidence="2">Uncharacterized protein</fullName>
    </submittedName>
</protein>
<feature type="non-terminal residue" evidence="2">
    <location>
        <position position="1"/>
    </location>
</feature>
<gene>
    <name evidence="2" type="ORF">T07_1420</name>
</gene>
<accession>A0A0V0S048</accession>
<comment type="caution">
    <text evidence="2">The sequence shown here is derived from an EMBL/GenBank/DDBJ whole genome shotgun (WGS) entry which is preliminary data.</text>
</comment>
<dbReference type="OrthoDB" id="5918012at2759"/>